<protein>
    <submittedName>
        <fullName evidence="1">Uncharacterized protein</fullName>
    </submittedName>
</protein>
<organism evidence="1 2">
    <name type="scientific">Lactuca saligna</name>
    <name type="common">Willowleaf lettuce</name>
    <dbReference type="NCBI Taxonomy" id="75948"/>
    <lineage>
        <taxon>Eukaryota</taxon>
        <taxon>Viridiplantae</taxon>
        <taxon>Streptophyta</taxon>
        <taxon>Embryophyta</taxon>
        <taxon>Tracheophyta</taxon>
        <taxon>Spermatophyta</taxon>
        <taxon>Magnoliopsida</taxon>
        <taxon>eudicotyledons</taxon>
        <taxon>Gunneridae</taxon>
        <taxon>Pentapetalae</taxon>
        <taxon>asterids</taxon>
        <taxon>campanulids</taxon>
        <taxon>Asterales</taxon>
        <taxon>Asteraceae</taxon>
        <taxon>Cichorioideae</taxon>
        <taxon>Cichorieae</taxon>
        <taxon>Lactucinae</taxon>
        <taxon>Lactuca</taxon>
    </lineage>
</organism>
<gene>
    <name evidence="1" type="ORF">LSALG_LOCUS7938</name>
</gene>
<dbReference type="EMBL" id="OX465077">
    <property type="protein sequence ID" value="CAI9267456.1"/>
    <property type="molecule type" value="Genomic_DNA"/>
</dbReference>
<reference evidence="1" key="1">
    <citation type="submission" date="2023-04" db="EMBL/GenBank/DDBJ databases">
        <authorList>
            <person name="Vijverberg K."/>
            <person name="Xiong W."/>
            <person name="Schranz E."/>
        </authorList>
    </citation>
    <scope>NUCLEOTIDE SEQUENCE</scope>
</reference>
<sequence length="142" mass="16550">MLKSQENRLKLAMEKIEKQHGDRLKDHACNFENEVTKLHDIAKERHEIFLEQVKKLEDSVNLQVVELKSEMSKEVDKIEKNYSLLHGMDDVNVDAIKKLVEYKNLYSTKLDAKSEQDSKVFEKLEEFLGSLKESRSKVGLSQ</sequence>
<name>A0AA35V5Y8_LACSI</name>
<accession>A0AA35V5Y8</accession>
<evidence type="ECO:0000313" key="1">
    <source>
        <dbReference type="EMBL" id="CAI9267456.1"/>
    </source>
</evidence>
<evidence type="ECO:0000313" key="2">
    <source>
        <dbReference type="Proteomes" id="UP001177003"/>
    </source>
</evidence>
<dbReference type="AlphaFoldDB" id="A0AA35V5Y8"/>
<dbReference type="Proteomes" id="UP001177003">
    <property type="component" value="Chromosome 1"/>
</dbReference>
<keyword evidence="2" id="KW-1185">Reference proteome</keyword>
<proteinExistence type="predicted"/>